<organism evidence="2 3">
    <name type="scientific">Elysia crispata</name>
    <name type="common">lettuce slug</name>
    <dbReference type="NCBI Taxonomy" id="231223"/>
    <lineage>
        <taxon>Eukaryota</taxon>
        <taxon>Metazoa</taxon>
        <taxon>Spiralia</taxon>
        <taxon>Lophotrochozoa</taxon>
        <taxon>Mollusca</taxon>
        <taxon>Gastropoda</taxon>
        <taxon>Heterobranchia</taxon>
        <taxon>Euthyneura</taxon>
        <taxon>Panpulmonata</taxon>
        <taxon>Sacoglossa</taxon>
        <taxon>Placobranchoidea</taxon>
        <taxon>Plakobranchidae</taxon>
        <taxon>Elysia</taxon>
    </lineage>
</organism>
<evidence type="ECO:0000313" key="3">
    <source>
        <dbReference type="Proteomes" id="UP001283361"/>
    </source>
</evidence>
<protein>
    <submittedName>
        <fullName evidence="2">Uncharacterized protein</fullName>
    </submittedName>
</protein>
<sequence>MVSQDFRQTTSPLSDSVQDTSSRVQLYCFSNLHSAAALPWTTFKAELGRVVLRKSSLISAAGQILLVSVPFEHGSEYGTTYPEPRDVKRRGFSSTLS</sequence>
<dbReference type="Proteomes" id="UP001283361">
    <property type="component" value="Unassembled WGS sequence"/>
</dbReference>
<evidence type="ECO:0000313" key="2">
    <source>
        <dbReference type="EMBL" id="KAK3784157.1"/>
    </source>
</evidence>
<keyword evidence="3" id="KW-1185">Reference proteome</keyword>
<comment type="caution">
    <text evidence="2">The sequence shown here is derived from an EMBL/GenBank/DDBJ whole genome shotgun (WGS) entry which is preliminary data.</text>
</comment>
<accession>A0AAE1DVE6</accession>
<reference evidence="2" key="1">
    <citation type="journal article" date="2023" name="G3 (Bethesda)">
        <title>A reference genome for the long-term kleptoplast-retaining sea slug Elysia crispata morphotype clarki.</title>
        <authorList>
            <person name="Eastman K.E."/>
            <person name="Pendleton A.L."/>
            <person name="Shaikh M.A."/>
            <person name="Suttiyut T."/>
            <person name="Ogas R."/>
            <person name="Tomko P."/>
            <person name="Gavelis G."/>
            <person name="Widhalm J.R."/>
            <person name="Wisecaver J.H."/>
        </authorList>
    </citation>
    <scope>NUCLEOTIDE SEQUENCE</scope>
    <source>
        <strain evidence="2">ECLA1</strain>
    </source>
</reference>
<feature type="region of interest" description="Disordered" evidence="1">
    <location>
        <begin position="1"/>
        <end position="20"/>
    </location>
</feature>
<gene>
    <name evidence="2" type="ORF">RRG08_030948</name>
</gene>
<feature type="region of interest" description="Disordered" evidence="1">
    <location>
        <begin position="78"/>
        <end position="97"/>
    </location>
</feature>
<dbReference type="AlphaFoldDB" id="A0AAE1DVE6"/>
<name>A0AAE1DVE6_9GAST</name>
<dbReference type="EMBL" id="JAWDGP010002306">
    <property type="protein sequence ID" value="KAK3784157.1"/>
    <property type="molecule type" value="Genomic_DNA"/>
</dbReference>
<proteinExistence type="predicted"/>
<evidence type="ECO:0000256" key="1">
    <source>
        <dbReference type="SAM" id="MobiDB-lite"/>
    </source>
</evidence>